<dbReference type="SUPFAM" id="SSF53681">
    <property type="entry name" value="Aspartate/glutamate racemase"/>
    <property type="match status" value="2"/>
</dbReference>
<proteinExistence type="inferred from homology"/>
<dbReference type="PATRIC" id="fig|1003195.11.peg.4172"/>
<dbReference type="EMBL" id="CP003219">
    <property type="protein sequence ID" value="AEW95034.1"/>
    <property type="molecule type" value="Genomic_DNA"/>
</dbReference>
<accession>G8WZQ8</accession>
<keyword evidence="2" id="KW-0413">Isomerase</keyword>
<dbReference type="Pfam" id="PF01177">
    <property type="entry name" value="Asp_Glu_race"/>
    <property type="match status" value="1"/>
</dbReference>
<dbReference type="OrthoDB" id="9803739at2"/>
<gene>
    <name evidence="3" type="ordered locus">SCATT_26630</name>
</gene>
<dbReference type="GO" id="GO:0047661">
    <property type="term" value="F:amino-acid racemase activity"/>
    <property type="evidence" value="ECO:0007669"/>
    <property type="project" value="InterPro"/>
</dbReference>
<dbReference type="NCBIfam" id="TIGR00035">
    <property type="entry name" value="asp_race"/>
    <property type="match status" value="1"/>
</dbReference>
<dbReference type="Gene3D" id="3.40.50.1860">
    <property type="match status" value="2"/>
</dbReference>
<evidence type="ECO:0000313" key="3">
    <source>
        <dbReference type="EMBL" id="AEW95034.1"/>
    </source>
</evidence>
<dbReference type="InterPro" id="IPR004380">
    <property type="entry name" value="Asp_race"/>
</dbReference>
<dbReference type="KEGG" id="scy:SCATT_26630"/>
<comment type="similarity">
    <text evidence="1">Belongs to the aspartate/glutamate racemases family.</text>
</comment>
<dbReference type="RefSeq" id="WP_014143418.1">
    <property type="nucleotide sequence ID" value="NC_016111.1"/>
</dbReference>
<accession>F8K3C2</accession>
<dbReference type="KEGG" id="sct:SCAT_2681"/>
<dbReference type="PANTHER" id="PTHR21198">
    <property type="entry name" value="GLUTAMATE RACEMASE"/>
    <property type="match status" value="1"/>
</dbReference>
<evidence type="ECO:0000256" key="2">
    <source>
        <dbReference type="ARBA" id="ARBA00023235"/>
    </source>
</evidence>
<name>F8K3C2_STREN</name>
<dbReference type="HOGENOM" id="CLU_055360_2_2_11"/>
<dbReference type="PANTHER" id="PTHR21198:SF7">
    <property type="entry name" value="ASPARTATE-GLUTAMATE RACEMASE FAMILY"/>
    <property type="match status" value="1"/>
</dbReference>
<evidence type="ECO:0000313" key="4">
    <source>
        <dbReference type="Proteomes" id="UP000007842"/>
    </source>
</evidence>
<evidence type="ECO:0000256" key="1">
    <source>
        <dbReference type="ARBA" id="ARBA00007847"/>
    </source>
</evidence>
<reference evidence="4" key="1">
    <citation type="submission" date="2011-12" db="EMBL/GenBank/DDBJ databases">
        <title>Complete genome sequence of Streptomyces cattleya strain DSM 46488.</title>
        <authorList>
            <person name="Ou H.-Y."/>
            <person name="Li P."/>
            <person name="Zhao C."/>
            <person name="O'Hagan D."/>
            <person name="Deng Z."/>
        </authorList>
    </citation>
    <scope>NUCLEOTIDE SEQUENCE [LARGE SCALE GENOMIC DNA]</scope>
    <source>
        <strain evidence="4">ATCC 35852 / DSM 46488 / JCM 4925 / NBRC 14057 / NRRL 8057</strain>
    </source>
</reference>
<dbReference type="eggNOG" id="COG1794">
    <property type="taxonomic scope" value="Bacteria"/>
</dbReference>
<organism evidence="3 4">
    <name type="scientific">Streptantibioticus cattleyicolor (strain ATCC 35852 / DSM 46488 / JCM 4925 / NBRC 14057 / NRRL 8057)</name>
    <name type="common">Streptomyces cattleya</name>
    <dbReference type="NCBI Taxonomy" id="1003195"/>
    <lineage>
        <taxon>Bacteria</taxon>
        <taxon>Bacillati</taxon>
        <taxon>Actinomycetota</taxon>
        <taxon>Actinomycetes</taxon>
        <taxon>Kitasatosporales</taxon>
        <taxon>Streptomycetaceae</taxon>
        <taxon>Streptantibioticus</taxon>
    </lineage>
</organism>
<dbReference type="STRING" id="1003195.SCATT_26630"/>
<dbReference type="AlphaFoldDB" id="F8K3C2"/>
<dbReference type="InterPro" id="IPR001920">
    <property type="entry name" value="Asp/Glu_race"/>
</dbReference>
<dbReference type="Proteomes" id="UP000007842">
    <property type="component" value="Chromosome"/>
</dbReference>
<protein>
    <submittedName>
        <fullName evidence="3">Aspartate racemase subfamily</fullName>
    </submittedName>
</protein>
<keyword evidence="4" id="KW-1185">Reference proteome</keyword>
<dbReference type="InterPro" id="IPR015942">
    <property type="entry name" value="Asp/Glu/hydantoin_racemase"/>
</dbReference>
<sequence length="255" mass="27658">MSAGYTSPRVLGVLGGMGPLASAEFVRTLYACQPAGPDQSRPRVLLDSDPAFPDRTEAIRTGRTAEMTGRLELRLAELLDRGADQLVVVCYTAHHFLALVDPALRARLVSLVEVTAAQLLRTTGRFLLLATEGTRRAGIFDRAPGWADVAHRVVLPAPADQERVHRLIYRMKTYGPLPDEALPLVEELRQAYDCAGVVLGCTEFHLVSDRLTARYGPARTVDALRTVATRFPAAPDAYADPPLAAPGRVPQVTPV</sequence>